<sequence length="126" mass="14050">MAQVAFDTLKFAHRLKDSGMPSEQAEANSDALNEAWMLATRDLATKADVRELRGDMQALDSKLDRKISEVRGEISEVRGEISEVRGEISEVRGEIHAISGEVRSVRWVLVLIVALLVIPMLKSFFP</sequence>
<dbReference type="EMBL" id="CAADFK010000073">
    <property type="protein sequence ID" value="VFK15149.1"/>
    <property type="molecule type" value="Genomic_DNA"/>
</dbReference>
<reference evidence="2" key="1">
    <citation type="submission" date="2019-02" db="EMBL/GenBank/DDBJ databases">
        <authorList>
            <person name="Gruber-Vodicka R. H."/>
            <person name="Seah K. B. B."/>
        </authorList>
    </citation>
    <scope>NUCLEOTIDE SEQUENCE</scope>
    <source>
        <strain evidence="2">BECK_S313</strain>
    </source>
</reference>
<organism evidence="2">
    <name type="scientific">Candidatus Kentrum sp. LPFa</name>
    <dbReference type="NCBI Taxonomy" id="2126335"/>
    <lineage>
        <taxon>Bacteria</taxon>
        <taxon>Pseudomonadati</taxon>
        <taxon>Pseudomonadota</taxon>
        <taxon>Gammaproteobacteria</taxon>
        <taxon>Candidatus Kentrum</taxon>
    </lineage>
</organism>
<keyword evidence="1" id="KW-1133">Transmembrane helix</keyword>
<dbReference type="AlphaFoldDB" id="A0A450WDJ6"/>
<keyword evidence="1" id="KW-0812">Transmembrane</keyword>
<protein>
    <recommendedName>
        <fullName evidence="3">DUF1640 domain-containing protein</fullName>
    </recommendedName>
</protein>
<dbReference type="Gene3D" id="1.20.58.130">
    <property type="match status" value="1"/>
</dbReference>
<proteinExistence type="predicted"/>
<feature type="transmembrane region" description="Helical" evidence="1">
    <location>
        <begin position="107"/>
        <end position="125"/>
    </location>
</feature>
<gene>
    <name evidence="2" type="ORF">BECKLPF1236B_GA0070989_10731</name>
</gene>
<name>A0A450WDJ6_9GAMM</name>
<evidence type="ECO:0000313" key="2">
    <source>
        <dbReference type="EMBL" id="VFK15149.1"/>
    </source>
</evidence>
<keyword evidence="1" id="KW-0472">Membrane</keyword>
<evidence type="ECO:0000256" key="1">
    <source>
        <dbReference type="SAM" id="Phobius"/>
    </source>
</evidence>
<evidence type="ECO:0008006" key="3">
    <source>
        <dbReference type="Google" id="ProtNLM"/>
    </source>
</evidence>
<accession>A0A450WDJ6</accession>